<gene>
    <name evidence="18" type="ORF">QBC35DRAFT_211273</name>
</gene>
<evidence type="ECO:0000256" key="9">
    <source>
        <dbReference type="ARBA" id="ARBA00022723"/>
    </source>
</evidence>
<keyword evidence="10" id="KW-0677">Repeat</keyword>
<dbReference type="InterPro" id="IPR011016">
    <property type="entry name" value="Znf_RING-CH"/>
</dbReference>
<evidence type="ECO:0000256" key="13">
    <source>
        <dbReference type="ARBA" id="ARBA00022833"/>
    </source>
</evidence>
<evidence type="ECO:0000256" key="2">
    <source>
        <dbReference type="ARBA" id="ARBA00004514"/>
    </source>
</evidence>
<evidence type="ECO:0000256" key="7">
    <source>
        <dbReference type="ARBA" id="ARBA00022490"/>
    </source>
</evidence>
<dbReference type="PANTHER" id="PTHR12389">
    <property type="entry name" value="ZINC FINGER PROTEIN 294"/>
    <property type="match status" value="1"/>
</dbReference>
<evidence type="ECO:0000256" key="12">
    <source>
        <dbReference type="ARBA" id="ARBA00022786"/>
    </source>
</evidence>
<dbReference type="PROSITE" id="PS50089">
    <property type="entry name" value="ZF_RING_2"/>
    <property type="match status" value="1"/>
</dbReference>
<dbReference type="InterPro" id="IPR016024">
    <property type="entry name" value="ARM-type_fold"/>
</dbReference>
<dbReference type="Pfam" id="PF22999">
    <property type="entry name" value="LTN1_E3_ligase_6th"/>
    <property type="match status" value="1"/>
</dbReference>
<dbReference type="Gene3D" id="3.30.40.10">
    <property type="entry name" value="Zinc/RING finger domain, C3HC4 (zinc finger)"/>
    <property type="match status" value="1"/>
</dbReference>
<dbReference type="FunFam" id="3.30.40.10:FF:000038">
    <property type="entry name" value="E3 ubiquitin-protein ligase listerin"/>
    <property type="match status" value="1"/>
</dbReference>
<evidence type="ECO:0000313" key="18">
    <source>
        <dbReference type="EMBL" id="KAK4188109.1"/>
    </source>
</evidence>
<evidence type="ECO:0000256" key="11">
    <source>
        <dbReference type="ARBA" id="ARBA00022771"/>
    </source>
</evidence>
<evidence type="ECO:0000256" key="8">
    <source>
        <dbReference type="ARBA" id="ARBA00022679"/>
    </source>
</evidence>
<accession>A0AAN7AIQ6</accession>
<dbReference type="InterPro" id="IPR039804">
    <property type="entry name" value="RING-CH-C4HC3_LTN1"/>
</dbReference>
<dbReference type="EC" id="2.3.2.27" evidence="5 16"/>
<comment type="similarity">
    <text evidence="4 16">Belongs to the LTN1 family.</text>
</comment>
<keyword evidence="8 16" id="KW-0808">Transferase</keyword>
<dbReference type="InterPro" id="IPR054477">
    <property type="entry name" value="LTN1_E3_ligase_6th"/>
</dbReference>
<proteinExistence type="inferred from homology"/>
<comment type="caution">
    <text evidence="18">The sequence shown here is derived from an EMBL/GenBank/DDBJ whole genome shotgun (WGS) entry which is preliminary data.</text>
</comment>
<comment type="function">
    <text evidence="14">E3 ubiquitin-protein ligase component of the ribosome quality control complex (RQC), a ribosome-associated complex that mediates ubiquitination and extraction of incompletely synthesized nascent chains for proteasomal degradation. Mediates ubiquitination of proteins derived from mRNAs lacking stop codons (non-stop proteins) and other translation arrest products induced by poly-lysine sequences and tandem rare codons. Ubiquitination leads to CDC48 recruitment for extraction and degradation of the incomplete translation product. May indirectly play a role in chromatin function and transcription.</text>
</comment>
<dbReference type="GO" id="GO:0072344">
    <property type="term" value="P:rescue of stalled ribosome"/>
    <property type="evidence" value="ECO:0007669"/>
    <property type="project" value="UniProtKB-UniRule"/>
</dbReference>
<dbReference type="Pfam" id="PF23280">
    <property type="entry name" value="TPR_26"/>
    <property type="match status" value="1"/>
</dbReference>
<dbReference type="Pfam" id="PF22958">
    <property type="entry name" value="Ltn1_1st"/>
    <property type="match status" value="1"/>
</dbReference>
<comment type="subunit">
    <text evidence="16">Component of the ribosome quality control complex (RQC).</text>
</comment>
<dbReference type="Proteomes" id="UP001302126">
    <property type="component" value="Unassembled WGS sequence"/>
</dbReference>
<dbReference type="InterPro" id="IPR057030">
    <property type="entry name" value="TPR_Rkr-1"/>
</dbReference>
<dbReference type="SMART" id="SM01197">
    <property type="entry name" value="FANCL_C"/>
    <property type="match status" value="1"/>
</dbReference>
<comment type="pathway">
    <text evidence="3 16">Protein modification; protein ubiquitination.</text>
</comment>
<evidence type="ECO:0000256" key="5">
    <source>
        <dbReference type="ARBA" id="ARBA00012483"/>
    </source>
</evidence>
<protein>
    <recommendedName>
        <fullName evidence="6 16">E3 ubiquitin-protein ligase listerin</fullName>
        <ecNumber evidence="5 16">2.3.2.27</ecNumber>
    </recommendedName>
    <alternativeName>
        <fullName evidence="16">RING-type E3 ubiquitin transferase listerin</fullName>
    </alternativeName>
</protein>
<dbReference type="SMART" id="SM00744">
    <property type="entry name" value="RINGv"/>
    <property type="match status" value="1"/>
</dbReference>
<feature type="domain" description="RING-type" evidence="17">
    <location>
        <begin position="1453"/>
        <end position="1499"/>
    </location>
</feature>
<evidence type="ECO:0000256" key="14">
    <source>
        <dbReference type="ARBA" id="ARBA00055150"/>
    </source>
</evidence>
<dbReference type="GO" id="GO:0061630">
    <property type="term" value="F:ubiquitin protein ligase activity"/>
    <property type="evidence" value="ECO:0007669"/>
    <property type="project" value="UniProtKB-UniRule"/>
</dbReference>
<dbReference type="InterPro" id="IPR013083">
    <property type="entry name" value="Znf_RING/FYVE/PHD"/>
</dbReference>
<evidence type="ECO:0000256" key="16">
    <source>
        <dbReference type="RuleBase" id="RU367090"/>
    </source>
</evidence>
<evidence type="ECO:0000256" key="3">
    <source>
        <dbReference type="ARBA" id="ARBA00004906"/>
    </source>
</evidence>
<reference evidence="18" key="1">
    <citation type="journal article" date="2023" name="Mol. Phylogenet. Evol.">
        <title>Genome-scale phylogeny and comparative genomics of the fungal order Sordariales.</title>
        <authorList>
            <person name="Hensen N."/>
            <person name="Bonometti L."/>
            <person name="Westerberg I."/>
            <person name="Brannstrom I.O."/>
            <person name="Guillou S."/>
            <person name="Cros-Aarteil S."/>
            <person name="Calhoun S."/>
            <person name="Haridas S."/>
            <person name="Kuo A."/>
            <person name="Mondo S."/>
            <person name="Pangilinan J."/>
            <person name="Riley R."/>
            <person name="LaButti K."/>
            <person name="Andreopoulos B."/>
            <person name="Lipzen A."/>
            <person name="Chen C."/>
            <person name="Yan M."/>
            <person name="Daum C."/>
            <person name="Ng V."/>
            <person name="Clum A."/>
            <person name="Steindorff A."/>
            <person name="Ohm R.A."/>
            <person name="Martin F."/>
            <person name="Silar P."/>
            <person name="Natvig D.O."/>
            <person name="Lalanne C."/>
            <person name="Gautier V."/>
            <person name="Ament-Velasquez S.L."/>
            <person name="Kruys A."/>
            <person name="Hutchinson M.I."/>
            <person name="Powell A.J."/>
            <person name="Barry K."/>
            <person name="Miller A.N."/>
            <person name="Grigoriev I.V."/>
            <person name="Debuchy R."/>
            <person name="Gladieux P."/>
            <person name="Hiltunen Thoren M."/>
            <person name="Johannesson H."/>
        </authorList>
    </citation>
    <scope>NUCLEOTIDE SEQUENCE</scope>
    <source>
        <strain evidence="18">PSN309</strain>
    </source>
</reference>
<dbReference type="SMART" id="SM00184">
    <property type="entry name" value="RING"/>
    <property type="match status" value="1"/>
</dbReference>
<keyword evidence="12 16" id="KW-0833">Ubl conjugation pathway</keyword>
<dbReference type="GO" id="GO:1990112">
    <property type="term" value="C:RQC complex"/>
    <property type="evidence" value="ECO:0007669"/>
    <property type="project" value="UniProtKB-UniRule"/>
</dbReference>
<dbReference type="GO" id="GO:0043023">
    <property type="term" value="F:ribosomal large subunit binding"/>
    <property type="evidence" value="ECO:0007669"/>
    <property type="project" value="TreeGrafter"/>
</dbReference>
<dbReference type="SUPFAM" id="SSF48371">
    <property type="entry name" value="ARM repeat"/>
    <property type="match status" value="1"/>
</dbReference>
<comment type="subcellular location">
    <subcellularLocation>
        <location evidence="2">Cytoplasm</location>
        <location evidence="2">Cytosol</location>
    </subcellularLocation>
</comment>
<evidence type="ECO:0000256" key="6">
    <source>
        <dbReference type="ARBA" id="ARBA00017157"/>
    </source>
</evidence>
<dbReference type="GO" id="GO:0008270">
    <property type="term" value="F:zinc ion binding"/>
    <property type="evidence" value="ECO:0007669"/>
    <property type="project" value="UniProtKB-KW"/>
</dbReference>
<dbReference type="InterPro" id="IPR039795">
    <property type="entry name" value="LTN1/Rkr1"/>
</dbReference>
<dbReference type="EMBL" id="MU864392">
    <property type="protein sequence ID" value="KAK4188109.1"/>
    <property type="molecule type" value="Genomic_DNA"/>
</dbReference>
<dbReference type="GO" id="GO:0005829">
    <property type="term" value="C:cytosol"/>
    <property type="evidence" value="ECO:0007669"/>
    <property type="project" value="UniProtKB-SubCell"/>
</dbReference>
<dbReference type="CDD" id="cd16491">
    <property type="entry name" value="RING-CH-C4HC3_LTN1"/>
    <property type="match status" value="1"/>
</dbReference>
<comment type="catalytic activity">
    <reaction evidence="1 16">
        <text>S-ubiquitinyl-[E2 ubiquitin-conjugating enzyme]-L-cysteine + [acceptor protein]-L-lysine = [E2 ubiquitin-conjugating enzyme]-L-cysteine + N(6)-ubiquitinyl-[acceptor protein]-L-lysine.</text>
        <dbReference type="EC" id="2.3.2.27"/>
    </reaction>
</comment>
<reference evidence="18" key="2">
    <citation type="submission" date="2023-05" db="EMBL/GenBank/DDBJ databases">
        <authorList>
            <consortium name="Lawrence Berkeley National Laboratory"/>
            <person name="Steindorff A."/>
            <person name="Hensen N."/>
            <person name="Bonometti L."/>
            <person name="Westerberg I."/>
            <person name="Brannstrom I.O."/>
            <person name="Guillou S."/>
            <person name="Cros-Aarteil S."/>
            <person name="Calhoun S."/>
            <person name="Haridas S."/>
            <person name="Kuo A."/>
            <person name="Mondo S."/>
            <person name="Pangilinan J."/>
            <person name="Riley R."/>
            <person name="Labutti K."/>
            <person name="Andreopoulos B."/>
            <person name="Lipzen A."/>
            <person name="Chen C."/>
            <person name="Yanf M."/>
            <person name="Daum C."/>
            <person name="Ng V."/>
            <person name="Clum A."/>
            <person name="Ohm R."/>
            <person name="Martin F."/>
            <person name="Silar P."/>
            <person name="Natvig D."/>
            <person name="Lalanne C."/>
            <person name="Gautier V."/>
            <person name="Ament-Velasquez S.L."/>
            <person name="Kruys A."/>
            <person name="Hutchinson M.I."/>
            <person name="Powell A.J."/>
            <person name="Barry K."/>
            <person name="Miller A.N."/>
            <person name="Grigoriev I.V."/>
            <person name="Debuchy R."/>
            <person name="Gladieux P."/>
            <person name="Thoren M.H."/>
            <person name="Johannesson H."/>
        </authorList>
    </citation>
    <scope>NUCLEOTIDE SEQUENCE</scope>
    <source>
        <strain evidence="18">PSN309</strain>
    </source>
</reference>
<dbReference type="GO" id="GO:1990116">
    <property type="term" value="P:ribosome-associated ubiquitin-dependent protein catabolic process"/>
    <property type="evidence" value="ECO:0007669"/>
    <property type="project" value="UniProtKB-UniRule"/>
</dbReference>
<dbReference type="SUPFAM" id="SSF57850">
    <property type="entry name" value="RING/U-box"/>
    <property type="match status" value="1"/>
</dbReference>
<evidence type="ECO:0000313" key="19">
    <source>
        <dbReference type="Proteomes" id="UP001302126"/>
    </source>
</evidence>
<comment type="function">
    <text evidence="16">E3 ubiquitin-protein ligase. Component of the ribosome quality control complex (RQC), a ribosome-associated complex that mediates ubiquitination and extraction of incompletely synthesized nascent chains for proteasomal degradation.</text>
</comment>
<dbReference type="Pfam" id="PF23009">
    <property type="entry name" value="UBC_like"/>
    <property type="match status" value="1"/>
</dbReference>
<evidence type="ECO:0000259" key="17">
    <source>
        <dbReference type="PROSITE" id="PS50089"/>
    </source>
</evidence>
<evidence type="ECO:0000256" key="15">
    <source>
        <dbReference type="PROSITE-ProRule" id="PRU00175"/>
    </source>
</evidence>
<keyword evidence="19" id="KW-1185">Reference proteome</keyword>
<keyword evidence="11 15" id="KW-0863">Zinc-finger</keyword>
<dbReference type="Pfam" id="PF13639">
    <property type="entry name" value="zf-RING_2"/>
    <property type="match status" value="1"/>
</dbReference>
<sequence>MLTFALILQVQLYPRLSIDDSARVRELSHQLLIHLLNSAKKRIAKRLPQFVGPWLAGTFDRDRRVSRAASDGLSSFLQTKEKEDAFWKSVQNRALDFATEAIRETPDSLSDERSTTKQDSDAKYYRVIGASLCLVLNLLRRGDLSALGDGLEMYFGTDVLWTLSKAEDAFVRRSFYQLVVLVLETKPEFLKPSLQQVGRALIADSFKSSQVGSASDLLKALISLTRRFPQVWGSQKHPLNRLQQFVAQGSQGGSEEYWSSLDTLLSTLPDKTASAAVVGAFLASMRKGIADRLESFPGRQRAFGSYAHVLDVFLPAFTPNAEFIEDNLSSLTRQFLHPNPEASIPSPQRPEFIADAWGVVAKHPDSEVQKLVTDEWNKFAEAFVTRMSNSLPEVSEGYKKSQAAVAAEGERWFALVSKLEKIESLRDMALSSSTQILDAALGLLQRRNFKPFGAASVIQSALRHCPTLCTDTGILAKLFPAEQTDSLKVLVASPSLPYLVSDLTSVAGDRIESIWKSLVELAVQVSDRASAISAVRVLLSIPSTAAFPKELVPLQEFLISVWQEFTTAGSWRELAEASLSFDALESKSAHAVVLNVLSNLDVIETSGSALDALETILRNSPELIPEEHDIHVDLITRLLALTEISDTPRAEKAKGLRLLLDRHPSGPHPLSKILESHLHQVGPASLDVETLVQQAVAAFKVGRLPAEEAFPSSVAWMTELSSFLDNAPNPSLSLTSRMEGAYFLVQGSPDAQPPSPRRDSKGRSAPARMALYTVKLLSSGIELSSLPLEFQLELLYLLVVTDALATDQLASSDTNGLWRSIPGQDSDGEALEFTDLSSKEISTILSSSQNWRDLDMSGDSLIESLVNYMLKEARGFNSVAFYTAKALSALLQALVKEHGPLLKVDEWVAKLGLTRVSPDSTFVAAALLTGLDDTLASSKTISTLCTRLVSEIPGYTATSPRTLSTLVLLNLCLSVYETGAVPVEPRKQVMVLQQLTKWTETPDEMDYRLAAETCKAISRIFPAAKDAYGTFWERAVEYCLHLWQKAATDGEDERLPYIHASLKLVQTLKAADDANDDLQDALTEHKDAESAALLALLSVPRDAPSTLSSQLVDSLLARVVSKLPNIQLKDLSTVYESVASESREIQRAAFTLLHRALPAAQEDINLSVIMDKKPANLPDELLSLLLNAPNPHDYSDEDLTQFPVSIRSYLLAWHLVFDAYSTASYRVRSDYTENLKKDNLLTPLLGFLVEVLGHALARAIDLDREGFTTEHVRSYSIDLANSEPAERDMNWLLIHLFYLILKFTPSLFKMWYLDCPSNQTKLTIKTWMGKFFSPLIISDILDEVVAWSSNQDTSDADTEELQVKVHKPSREINAAYPVDEDTLAAIQLVVPDSYPLQPVEVISSSRAAIKEDKWQSMLKGIKAVIMFRNSSLVDGLMEFRRSISLAMKNQEECTICYSIIAQDKSLPDKKCSTCNHHFHRVCLFKWFQNSGRNTCPLCRNPIDYLGMDTKRRRPEHE</sequence>
<evidence type="ECO:0000256" key="1">
    <source>
        <dbReference type="ARBA" id="ARBA00000900"/>
    </source>
</evidence>
<name>A0AAN7AIQ6_9PEZI</name>
<keyword evidence="13 16" id="KW-0862">Zinc</keyword>
<evidence type="ECO:0000256" key="4">
    <source>
        <dbReference type="ARBA" id="ARBA00007997"/>
    </source>
</evidence>
<dbReference type="InterPro" id="IPR054478">
    <property type="entry name" value="LTN1_UBC"/>
</dbReference>
<evidence type="ECO:0000256" key="10">
    <source>
        <dbReference type="ARBA" id="ARBA00022737"/>
    </source>
</evidence>
<keyword evidence="7" id="KW-0963">Cytoplasm</keyword>
<dbReference type="InterPro" id="IPR001841">
    <property type="entry name" value="Znf_RING"/>
</dbReference>
<keyword evidence="9 16" id="KW-0479">Metal-binding</keyword>
<dbReference type="InterPro" id="IPR054476">
    <property type="entry name" value="Ltn1_N"/>
</dbReference>
<organism evidence="18 19">
    <name type="scientific">Podospora australis</name>
    <dbReference type="NCBI Taxonomy" id="1536484"/>
    <lineage>
        <taxon>Eukaryota</taxon>
        <taxon>Fungi</taxon>
        <taxon>Dikarya</taxon>
        <taxon>Ascomycota</taxon>
        <taxon>Pezizomycotina</taxon>
        <taxon>Sordariomycetes</taxon>
        <taxon>Sordariomycetidae</taxon>
        <taxon>Sordariales</taxon>
        <taxon>Podosporaceae</taxon>
        <taxon>Podospora</taxon>
    </lineage>
</organism>
<dbReference type="PANTHER" id="PTHR12389:SF0">
    <property type="entry name" value="E3 UBIQUITIN-PROTEIN LIGASE LISTERIN"/>
    <property type="match status" value="1"/>
</dbReference>